<feature type="transmembrane region" description="Helical" evidence="5">
    <location>
        <begin position="51"/>
        <end position="70"/>
    </location>
</feature>
<evidence type="ECO:0000256" key="4">
    <source>
        <dbReference type="ARBA" id="ARBA00023136"/>
    </source>
</evidence>
<keyword evidence="4 5" id="KW-0472">Membrane</keyword>
<evidence type="ECO:0000313" key="7">
    <source>
        <dbReference type="EMBL" id="TCZ72295.1"/>
    </source>
</evidence>
<dbReference type="RefSeq" id="WP_132420238.1">
    <property type="nucleotide sequence ID" value="NZ_SKFG01000038.1"/>
</dbReference>
<evidence type="ECO:0000256" key="2">
    <source>
        <dbReference type="ARBA" id="ARBA00022692"/>
    </source>
</evidence>
<dbReference type="OrthoDB" id="9788252at2"/>
<organism evidence="7 8">
    <name type="scientific">Paenibacillus albiflavus</name>
    <dbReference type="NCBI Taxonomy" id="2545760"/>
    <lineage>
        <taxon>Bacteria</taxon>
        <taxon>Bacillati</taxon>
        <taxon>Bacillota</taxon>
        <taxon>Bacilli</taxon>
        <taxon>Bacillales</taxon>
        <taxon>Paenibacillaceae</taxon>
        <taxon>Paenibacillus</taxon>
    </lineage>
</organism>
<feature type="transmembrane region" description="Helical" evidence="5">
    <location>
        <begin position="108"/>
        <end position="127"/>
    </location>
</feature>
<feature type="transmembrane region" description="Helical" evidence="5">
    <location>
        <begin position="82"/>
        <end position="101"/>
    </location>
</feature>
<comment type="subcellular location">
    <subcellularLocation>
        <location evidence="1">Membrane</location>
        <topology evidence="1">Multi-pass membrane protein</topology>
    </subcellularLocation>
</comment>
<dbReference type="InterPro" id="IPR047817">
    <property type="entry name" value="ABC2_TM_bact-type"/>
</dbReference>
<feature type="transmembrane region" description="Helical" evidence="5">
    <location>
        <begin position="139"/>
        <end position="162"/>
    </location>
</feature>
<evidence type="ECO:0000256" key="3">
    <source>
        <dbReference type="ARBA" id="ARBA00022989"/>
    </source>
</evidence>
<keyword evidence="8" id="KW-1185">Reference proteome</keyword>
<dbReference type="InterPro" id="IPR051784">
    <property type="entry name" value="Nod_factor_ABC_transporter"/>
</dbReference>
<gene>
    <name evidence="7" type="ORF">E0485_22145</name>
</gene>
<dbReference type="Pfam" id="PF12698">
    <property type="entry name" value="ABC2_membrane_3"/>
    <property type="match status" value="1"/>
</dbReference>
<protein>
    <submittedName>
        <fullName evidence="7">ABC transporter permease</fullName>
    </submittedName>
</protein>
<dbReference type="Proteomes" id="UP000295418">
    <property type="component" value="Unassembled WGS sequence"/>
</dbReference>
<proteinExistence type="predicted"/>
<reference evidence="7 8" key="1">
    <citation type="submission" date="2019-03" db="EMBL/GenBank/DDBJ databases">
        <authorList>
            <person name="Kim M.K.M."/>
        </authorList>
    </citation>
    <scope>NUCLEOTIDE SEQUENCE [LARGE SCALE GENOMIC DNA]</scope>
    <source>
        <strain evidence="7 8">18JY21-1</strain>
    </source>
</reference>
<feature type="domain" description="ABC transmembrane type-2" evidence="6">
    <location>
        <begin position="17"/>
        <end position="246"/>
    </location>
</feature>
<feature type="transmembrane region" description="Helical" evidence="5">
    <location>
        <begin position="23"/>
        <end position="44"/>
    </location>
</feature>
<dbReference type="PROSITE" id="PS51012">
    <property type="entry name" value="ABC_TM2"/>
    <property type="match status" value="1"/>
</dbReference>
<dbReference type="GO" id="GO:0140359">
    <property type="term" value="F:ABC-type transporter activity"/>
    <property type="evidence" value="ECO:0007669"/>
    <property type="project" value="InterPro"/>
</dbReference>
<evidence type="ECO:0000256" key="5">
    <source>
        <dbReference type="SAM" id="Phobius"/>
    </source>
</evidence>
<accession>A0A4R4E255</accession>
<evidence type="ECO:0000313" key="8">
    <source>
        <dbReference type="Proteomes" id="UP000295418"/>
    </source>
</evidence>
<evidence type="ECO:0000259" key="6">
    <source>
        <dbReference type="PROSITE" id="PS51012"/>
    </source>
</evidence>
<name>A0A4R4E255_9BACL</name>
<dbReference type="InterPro" id="IPR013525">
    <property type="entry name" value="ABC2_TM"/>
</dbReference>
<feature type="transmembrane region" description="Helical" evidence="5">
    <location>
        <begin position="174"/>
        <end position="193"/>
    </location>
</feature>
<keyword evidence="2 5" id="KW-0812">Transmembrane</keyword>
<sequence>MRSFRAFIHTIKVHMGLSIARPMFQFVIWLSPFFLSTLAIFIYGASAPDRIFNYVVLGSGFMALWTSIVYSSASDVNRERYYGTLEIIFVSPTSFAITLLGKICGNTLWGLLSMLLSCVYLIVIFGVDLTIQHPLLFGGSFILVLVALSVFSFFLSLAFTLSRQAEALMNFIEYPIYLICGFMFPVTILPNWVQPLSYLLPPTWAIELLRQAATEQVSAAFNTTLYALLLITVIYFILGMLCYRAVLRKARVIGKLGVY</sequence>
<keyword evidence="3 5" id="KW-1133">Transmembrane helix</keyword>
<dbReference type="EMBL" id="SKFG01000038">
    <property type="protein sequence ID" value="TCZ72295.1"/>
    <property type="molecule type" value="Genomic_DNA"/>
</dbReference>
<dbReference type="AlphaFoldDB" id="A0A4R4E255"/>
<feature type="transmembrane region" description="Helical" evidence="5">
    <location>
        <begin position="225"/>
        <end position="246"/>
    </location>
</feature>
<dbReference type="PANTHER" id="PTHR43229">
    <property type="entry name" value="NODULATION PROTEIN J"/>
    <property type="match status" value="1"/>
</dbReference>
<evidence type="ECO:0000256" key="1">
    <source>
        <dbReference type="ARBA" id="ARBA00004141"/>
    </source>
</evidence>
<comment type="caution">
    <text evidence="7">The sequence shown here is derived from an EMBL/GenBank/DDBJ whole genome shotgun (WGS) entry which is preliminary data.</text>
</comment>
<dbReference type="PANTHER" id="PTHR43229:SF2">
    <property type="entry name" value="NODULATION PROTEIN J"/>
    <property type="match status" value="1"/>
</dbReference>
<dbReference type="GO" id="GO:0016020">
    <property type="term" value="C:membrane"/>
    <property type="evidence" value="ECO:0007669"/>
    <property type="project" value="UniProtKB-SubCell"/>
</dbReference>